<dbReference type="Gene3D" id="3.40.50.2000">
    <property type="entry name" value="Glycogen Phosphorylase B"/>
    <property type="match status" value="2"/>
</dbReference>
<dbReference type="PANTHER" id="PTHR46401">
    <property type="entry name" value="GLYCOSYLTRANSFERASE WBBK-RELATED"/>
    <property type="match status" value="1"/>
</dbReference>
<name>A0A382QH53_9ZZZZ</name>
<dbReference type="PANTHER" id="PTHR46401:SF2">
    <property type="entry name" value="GLYCOSYLTRANSFERASE WBBK-RELATED"/>
    <property type="match status" value="1"/>
</dbReference>
<accession>A0A382QH53</accession>
<feature type="domain" description="Glycosyl transferase family 1" evidence="2">
    <location>
        <begin position="122"/>
        <end position="274"/>
    </location>
</feature>
<dbReference type="AlphaFoldDB" id="A0A382QH53"/>
<protein>
    <recommendedName>
        <fullName evidence="2">Glycosyl transferase family 1 domain-containing protein</fullName>
    </recommendedName>
</protein>
<dbReference type="Pfam" id="PF00534">
    <property type="entry name" value="Glycos_transf_1"/>
    <property type="match status" value="1"/>
</dbReference>
<reference evidence="3" key="1">
    <citation type="submission" date="2018-05" db="EMBL/GenBank/DDBJ databases">
        <authorList>
            <person name="Lanie J.A."/>
            <person name="Ng W.-L."/>
            <person name="Kazmierczak K.M."/>
            <person name="Andrzejewski T.M."/>
            <person name="Davidsen T.M."/>
            <person name="Wayne K.J."/>
            <person name="Tettelin H."/>
            <person name="Glass J.I."/>
            <person name="Rusch D."/>
            <person name="Podicherti R."/>
            <person name="Tsui H.-C.T."/>
            <person name="Winkler M.E."/>
        </authorList>
    </citation>
    <scope>NUCLEOTIDE SEQUENCE</scope>
</reference>
<proteinExistence type="predicted"/>
<sequence length="297" mass="34211">YNLKVFQSRYNSQGVFKRVFNIFEAFFHQNDINHITGDVHFLSYLMNRKKTILSIMDCGSVVHSKGLKRKLYQYFWFTLPSKKVSAITVISEKTKKELLNVIDYPHDKIHVIPVCLNTQFTYERKSSFNKSRPKIMHIGTTQNKNLSRVCLALKDINCHLEIIGKLDESTDLPRLRKYNISFSNSFALEQEQLIQKYLETDMLIFASIYEGFGVPIIEAQSMGIPVITSNVSPMIEVSGGSAALVNPYDIDEIKHAIYKITDDDEYRESLITNGLINAKKYHPEKIAAMFEKLYSTL</sequence>
<evidence type="ECO:0000256" key="1">
    <source>
        <dbReference type="ARBA" id="ARBA00022679"/>
    </source>
</evidence>
<dbReference type="SUPFAM" id="SSF53756">
    <property type="entry name" value="UDP-Glycosyltransferase/glycogen phosphorylase"/>
    <property type="match status" value="1"/>
</dbReference>
<evidence type="ECO:0000313" key="3">
    <source>
        <dbReference type="EMBL" id="SVC84260.1"/>
    </source>
</evidence>
<dbReference type="GO" id="GO:0016757">
    <property type="term" value="F:glycosyltransferase activity"/>
    <property type="evidence" value="ECO:0007669"/>
    <property type="project" value="InterPro"/>
</dbReference>
<feature type="non-terminal residue" evidence="3">
    <location>
        <position position="1"/>
    </location>
</feature>
<keyword evidence="1" id="KW-0808">Transferase</keyword>
<gene>
    <name evidence="3" type="ORF">METZ01_LOCUS337114</name>
</gene>
<organism evidence="3">
    <name type="scientific">marine metagenome</name>
    <dbReference type="NCBI Taxonomy" id="408172"/>
    <lineage>
        <taxon>unclassified sequences</taxon>
        <taxon>metagenomes</taxon>
        <taxon>ecological metagenomes</taxon>
    </lineage>
</organism>
<evidence type="ECO:0000259" key="2">
    <source>
        <dbReference type="Pfam" id="PF00534"/>
    </source>
</evidence>
<dbReference type="InterPro" id="IPR001296">
    <property type="entry name" value="Glyco_trans_1"/>
</dbReference>
<dbReference type="EMBL" id="UINC01114149">
    <property type="protein sequence ID" value="SVC84260.1"/>
    <property type="molecule type" value="Genomic_DNA"/>
</dbReference>